<accession>A0A841T435</accession>
<keyword evidence="3" id="KW-1185">Reference proteome</keyword>
<keyword evidence="2" id="KW-0808">Transferase</keyword>
<gene>
    <name evidence="2" type="ORF">H7B67_22105</name>
</gene>
<evidence type="ECO:0000313" key="2">
    <source>
        <dbReference type="EMBL" id="MBB6636830.1"/>
    </source>
</evidence>
<dbReference type="GO" id="GO:0016747">
    <property type="term" value="F:acyltransferase activity, transferring groups other than amino-acyl groups"/>
    <property type="evidence" value="ECO:0007669"/>
    <property type="project" value="InterPro"/>
</dbReference>
<comment type="caution">
    <text evidence="2">The sequence shown here is derived from an EMBL/GenBank/DDBJ whole genome shotgun (WGS) entry which is preliminary data.</text>
</comment>
<dbReference type="CDD" id="cd04301">
    <property type="entry name" value="NAT_SF"/>
    <property type="match status" value="1"/>
</dbReference>
<dbReference type="Proteomes" id="UP000535838">
    <property type="component" value="Unassembled WGS sequence"/>
</dbReference>
<evidence type="ECO:0000259" key="1">
    <source>
        <dbReference type="PROSITE" id="PS51186"/>
    </source>
</evidence>
<sequence length="142" mass="16246">MLIDLRSKLEQPEVAELVEMSVLPDPERLPEVIRDYQTDGRLDMMGYVDEDRLIGIVGYAVDEDNVLEIKHLAIAPEERGKGYGRLTVLELLTWEAPDVILAETDEECIEFFRNIGFVIESLGEKNPGVERFRCTYTVEVDE</sequence>
<dbReference type="PROSITE" id="PS51186">
    <property type="entry name" value="GNAT"/>
    <property type="match status" value="1"/>
</dbReference>
<reference evidence="2 3" key="1">
    <citation type="submission" date="2020-08" db="EMBL/GenBank/DDBJ databases">
        <title>Cohnella phylogeny.</title>
        <authorList>
            <person name="Dunlap C."/>
        </authorList>
    </citation>
    <scope>NUCLEOTIDE SEQUENCE [LARGE SCALE GENOMIC DNA]</scope>
    <source>
        <strain evidence="2 3">DSM 25241</strain>
    </source>
</reference>
<proteinExistence type="predicted"/>
<organism evidence="2 3">
    <name type="scientific">Cohnella thailandensis</name>
    <dbReference type="NCBI Taxonomy" id="557557"/>
    <lineage>
        <taxon>Bacteria</taxon>
        <taxon>Bacillati</taxon>
        <taxon>Bacillota</taxon>
        <taxon>Bacilli</taxon>
        <taxon>Bacillales</taxon>
        <taxon>Paenibacillaceae</taxon>
        <taxon>Cohnella</taxon>
    </lineage>
</organism>
<evidence type="ECO:0000313" key="3">
    <source>
        <dbReference type="Proteomes" id="UP000535838"/>
    </source>
</evidence>
<feature type="domain" description="N-acetyltransferase" evidence="1">
    <location>
        <begin position="3"/>
        <end position="139"/>
    </location>
</feature>
<dbReference type="InterPro" id="IPR016181">
    <property type="entry name" value="Acyl_CoA_acyltransferase"/>
</dbReference>
<dbReference type="EMBL" id="JACJVQ010000019">
    <property type="protein sequence ID" value="MBB6636830.1"/>
    <property type="molecule type" value="Genomic_DNA"/>
</dbReference>
<protein>
    <submittedName>
        <fullName evidence="2">GNAT family N-acetyltransferase</fullName>
    </submittedName>
</protein>
<dbReference type="InterPro" id="IPR000182">
    <property type="entry name" value="GNAT_dom"/>
</dbReference>
<dbReference type="RefSeq" id="WP_185122033.1">
    <property type="nucleotide sequence ID" value="NZ_JACJVQ010000019.1"/>
</dbReference>
<dbReference type="SUPFAM" id="SSF55729">
    <property type="entry name" value="Acyl-CoA N-acyltransferases (Nat)"/>
    <property type="match status" value="1"/>
</dbReference>
<name>A0A841T435_9BACL</name>
<dbReference type="Gene3D" id="3.40.630.30">
    <property type="match status" value="1"/>
</dbReference>
<dbReference type="AlphaFoldDB" id="A0A841T435"/>
<dbReference type="Pfam" id="PF00583">
    <property type="entry name" value="Acetyltransf_1"/>
    <property type="match status" value="1"/>
</dbReference>